<dbReference type="AlphaFoldDB" id="A0A370TA76"/>
<sequence length="436" mass="48665">MAKTIANFSILEAMNALCISIPQWNERLDQLNGQIALRQIELARLEETDRPRTQPSLRNKGSTESLRPRDADENPFHAAEDEDREAIQLNPFERTESDKKGISPNRPPNSSKAAEAAAARTPPQSRTAADPNPFPGTLKRQMSHPSHSSQARIGPNVLRKRKTESLASGESLAPKYRTRSMIIVYYDSAVQTAFEDLVKFVSGSRNSMRRGKMAAKMAEMKKAAEEEFAEEEDEEDSDEEDSNDLTLNNGNIKVGQNGGGAANISVPKLKYTSTRQMGPPKAFGKPEYVGSTLSVGLLRGHRKGGDEDIFDELDKGLEWCQSQCEQGAHHFLREGQCTSEIANIKKKLLEVKQVAEREIEKQEKEEASNPSPPVKSPPRQLQGMPRTRELRKTQMRKEPEAPKDLEVDEMEVDDEGVDDLELPTKIVFKRAGDFAL</sequence>
<gene>
    <name evidence="2" type="ORF">BP5553_10049</name>
</gene>
<evidence type="ECO:0000256" key="1">
    <source>
        <dbReference type="SAM" id="MobiDB-lite"/>
    </source>
</evidence>
<feature type="region of interest" description="Disordered" evidence="1">
    <location>
        <begin position="359"/>
        <end position="416"/>
    </location>
</feature>
<feature type="compositionally biased region" description="Acidic residues" evidence="1">
    <location>
        <begin position="226"/>
        <end position="243"/>
    </location>
</feature>
<dbReference type="EMBL" id="NPIC01000014">
    <property type="protein sequence ID" value="RDL30704.1"/>
    <property type="molecule type" value="Genomic_DNA"/>
</dbReference>
<dbReference type="GeneID" id="43602898"/>
<evidence type="ECO:0000313" key="3">
    <source>
        <dbReference type="Proteomes" id="UP000254866"/>
    </source>
</evidence>
<dbReference type="Proteomes" id="UP000254866">
    <property type="component" value="Unassembled WGS sequence"/>
</dbReference>
<feature type="region of interest" description="Disordered" evidence="1">
    <location>
        <begin position="221"/>
        <end position="254"/>
    </location>
</feature>
<reference evidence="2 3" key="1">
    <citation type="journal article" date="2018" name="IMA Fungus">
        <title>IMA Genome-F 9: Draft genome sequence of Annulohypoxylon stygium, Aspergillus mulundensis, Berkeleyomyces basicola (syn. Thielaviopsis basicola), Ceratocystis smalleyi, two Cercospora beticola strains, Coleophoma cylindrospora, Fusarium fracticaudum, Phialophora cf. hyalina, and Morchella septimelata.</title>
        <authorList>
            <person name="Wingfield B.D."/>
            <person name="Bills G.F."/>
            <person name="Dong Y."/>
            <person name="Huang W."/>
            <person name="Nel W.J."/>
            <person name="Swalarsk-Parry B.S."/>
            <person name="Vaghefi N."/>
            <person name="Wilken P.M."/>
            <person name="An Z."/>
            <person name="de Beer Z.W."/>
            <person name="De Vos L."/>
            <person name="Chen L."/>
            <person name="Duong T.A."/>
            <person name="Gao Y."/>
            <person name="Hammerbacher A."/>
            <person name="Kikkert J.R."/>
            <person name="Li Y."/>
            <person name="Li H."/>
            <person name="Li K."/>
            <person name="Li Q."/>
            <person name="Liu X."/>
            <person name="Ma X."/>
            <person name="Naidoo K."/>
            <person name="Pethybridge S.J."/>
            <person name="Sun J."/>
            <person name="Steenkamp E.T."/>
            <person name="van der Nest M.A."/>
            <person name="van Wyk S."/>
            <person name="Wingfield M.J."/>
            <person name="Xiong C."/>
            <person name="Yue Q."/>
            <person name="Zhang X."/>
        </authorList>
    </citation>
    <scope>NUCLEOTIDE SEQUENCE [LARGE SCALE GENOMIC DNA]</scope>
    <source>
        <strain evidence="2 3">BP 5553</strain>
    </source>
</reference>
<keyword evidence="3" id="KW-1185">Reference proteome</keyword>
<proteinExistence type="predicted"/>
<feature type="compositionally biased region" description="Basic and acidic residues" evidence="1">
    <location>
        <begin position="66"/>
        <end position="79"/>
    </location>
</feature>
<dbReference type="OrthoDB" id="3886346at2759"/>
<organism evidence="2 3">
    <name type="scientific">Venustampulla echinocandica</name>
    <dbReference type="NCBI Taxonomy" id="2656787"/>
    <lineage>
        <taxon>Eukaryota</taxon>
        <taxon>Fungi</taxon>
        <taxon>Dikarya</taxon>
        <taxon>Ascomycota</taxon>
        <taxon>Pezizomycotina</taxon>
        <taxon>Leotiomycetes</taxon>
        <taxon>Helotiales</taxon>
        <taxon>Pleuroascaceae</taxon>
        <taxon>Venustampulla</taxon>
    </lineage>
</organism>
<feature type="compositionally biased region" description="Acidic residues" evidence="1">
    <location>
        <begin position="406"/>
        <end position="416"/>
    </location>
</feature>
<protein>
    <submittedName>
        <fullName evidence="2">Uncharacterized protein</fullName>
    </submittedName>
</protein>
<comment type="caution">
    <text evidence="2">The sequence shown here is derived from an EMBL/GenBank/DDBJ whole genome shotgun (WGS) entry which is preliminary data.</text>
</comment>
<dbReference type="RefSeq" id="XP_031865080.1">
    <property type="nucleotide sequence ID" value="XM_032018672.1"/>
</dbReference>
<feature type="compositionally biased region" description="Polar residues" evidence="1">
    <location>
        <begin position="53"/>
        <end position="65"/>
    </location>
</feature>
<name>A0A370TA76_9HELO</name>
<accession>A0A370TA76</accession>
<feature type="region of interest" description="Disordered" evidence="1">
    <location>
        <begin position="46"/>
        <end position="169"/>
    </location>
</feature>
<feature type="compositionally biased region" description="Basic and acidic residues" evidence="1">
    <location>
        <begin position="386"/>
        <end position="405"/>
    </location>
</feature>
<evidence type="ECO:0000313" key="2">
    <source>
        <dbReference type="EMBL" id="RDL30704.1"/>
    </source>
</evidence>